<accession>A0A915YI45</accession>
<keyword evidence="1" id="KW-0732">Signal</keyword>
<dbReference type="KEGG" id="aup:AsAng_0041690"/>
<feature type="signal peptide" evidence="1">
    <location>
        <begin position="1"/>
        <end position="19"/>
    </location>
</feature>
<dbReference type="Proteomes" id="UP001060919">
    <property type="component" value="Chromosome"/>
</dbReference>
<evidence type="ECO:0000313" key="2">
    <source>
        <dbReference type="EMBL" id="BDS13432.1"/>
    </source>
</evidence>
<keyword evidence="3" id="KW-1185">Reference proteome</keyword>
<proteinExistence type="predicted"/>
<name>A0A915YI45_9BACT</name>
<reference evidence="2" key="1">
    <citation type="submission" date="2022-09" db="EMBL/GenBank/DDBJ databases">
        <title>Aureispira anguillicida sp. nov., isolated from Leptocephalus of Japanese eel Anguilla japonica.</title>
        <authorList>
            <person name="Yuasa K."/>
            <person name="Mekata T."/>
            <person name="Ikunari K."/>
        </authorList>
    </citation>
    <scope>NUCLEOTIDE SEQUENCE</scope>
    <source>
        <strain evidence="2">EL160426</strain>
    </source>
</reference>
<feature type="chain" id="PRO_5037800837" evidence="1">
    <location>
        <begin position="20"/>
        <end position="176"/>
    </location>
</feature>
<dbReference type="EMBL" id="AP026867">
    <property type="protein sequence ID" value="BDS13432.1"/>
    <property type="molecule type" value="Genomic_DNA"/>
</dbReference>
<dbReference type="AlphaFoldDB" id="A0A915YI45"/>
<protein>
    <submittedName>
        <fullName evidence="2">Uncharacterized protein</fullName>
    </submittedName>
</protein>
<dbReference type="RefSeq" id="WP_264788703.1">
    <property type="nucleotide sequence ID" value="NZ_AP026867.1"/>
</dbReference>
<evidence type="ECO:0000256" key="1">
    <source>
        <dbReference type="SAM" id="SignalP"/>
    </source>
</evidence>
<gene>
    <name evidence="2" type="ORF">AsAng_0041690</name>
</gene>
<sequence length="176" mass="20682">MKIYYLLLMFVASVNTLFAQKIPDNFRLDKIIQANDLPIGNPNAVLMTNDLKHLIISYEHKPTYLRVYETQNWEQVNQIEVPGVLYLGQSYIDCDNNELLYGDYGATKPKFYLLNILSDYREKVKPKDLPLQNCGHSFVGKTKLREQQFRIKDQFIIVLNHPKRTIEIFVKKVKRT</sequence>
<organism evidence="2 3">
    <name type="scientific">Aureispira anguillae</name>
    <dbReference type="NCBI Taxonomy" id="2864201"/>
    <lineage>
        <taxon>Bacteria</taxon>
        <taxon>Pseudomonadati</taxon>
        <taxon>Bacteroidota</taxon>
        <taxon>Saprospiria</taxon>
        <taxon>Saprospirales</taxon>
        <taxon>Saprospiraceae</taxon>
        <taxon>Aureispira</taxon>
    </lineage>
</organism>
<evidence type="ECO:0000313" key="3">
    <source>
        <dbReference type="Proteomes" id="UP001060919"/>
    </source>
</evidence>